<keyword evidence="5 9" id="KW-0067">ATP-binding</keyword>
<keyword evidence="9" id="KW-0963">Cytoplasm</keyword>
<keyword evidence="3 9" id="KW-0547">Nucleotide-binding</keyword>
<sequence length="301" mass="29367">MTVAVVGSINMDVVARVPRIPGPGETLLASGSSRGGGGKGANQAVAAARAGGVPTAFIGAVGDDADGAQLRAWLEDDGIDVSGLSRDEAPSGVALIAVSDDAENSIIVVPGANQSLTALADAQRALVAGADVIAAQLEIPIDLVVAAAEARGEGALFVLNAAPSAPLLDAADRVLPLVDVLIVNEHELIDIAGVTDRDAAVDALSARVPALVVTLGAAGSLIAVGAERAIVPAFPVDPVDTTGAGDTFCGVLAARLGRGPLSLEALAAAAHAGAAAAAIAVPRVGAQAAVPTAAEVEELLA</sequence>
<comment type="caution">
    <text evidence="11">The sequence shown here is derived from an EMBL/GenBank/DDBJ whole genome shotgun (WGS) entry which is preliminary data.</text>
</comment>
<comment type="pathway">
    <text evidence="9">Carbohydrate metabolism; D-ribose degradation; D-ribose 5-phosphate from beta-D-ribopyranose: step 2/2.</text>
</comment>
<feature type="binding site" evidence="9">
    <location>
        <position position="285"/>
    </location>
    <ligand>
        <name>K(+)</name>
        <dbReference type="ChEBI" id="CHEBI:29103"/>
    </ligand>
</feature>
<feature type="domain" description="Carbohydrate kinase PfkB" evidence="10">
    <location>
        <begin position="3"/>
        <end position="292"/>
    </location>
</feature>
<proteinExistence type="inferred from homology"/>
<comment type="function">
    <text evidence="9">Catalyzes the phosphorylation of ribose at O-5 in a reaction requiring ATP and magnesium. The resulting D-ribose-5-phosphate can then be used either for sythesis of nucleotides, histidine, and tryptophan, or as a component of the pentose phosphate pathway.</text>
</comment>
<feature type="binding site" evidence="9">
    <location>
        <position position="246"/>
    </location>
    <ligand>
        <name>substrate</name>
    </ligand>
</feature>
<dbReference type="PANTHER" id="PTHR10584:SF166">
    <property type="entry name" value="RIBOKINASE"/>
    <property type="match status" value="1"/>
</dbReference>
<keyword evidence="2 9" id="KW-0479">Metal-binding</keyword>
<dbReference type="Gene3D" id="3.40.1190.20">
    <property type="match status" value="1"/>
</dbReference>
<dbReference type="Proteomes" id="UP000093355">
    <property type="component" value="Unassembled WGS sequence"/>
</dbReference>
<evidence type="ECO:0000256" key="5">
    <source>
        <dbReference type="ARBA" id="ARBA00022840"/>
    </source>
</evidence>
<feature type="binding site" evidence="9">
    <location>
        <position position="283"/>
    </location>
    <ligand>
        <name>K(+)</name>
        <dbReference type="ChEBI" id="CHEBI:29103"/>
    </ligand>
</feature>
<feature type="binding site" evidence="9">
    <location>
        <begin position="245"/>
        <end position="246"/>
    </location>
    <ligand>
        <name>ATP</name>
        <dbReference type="ChEBI" id="CHEBI:30616"/>
    </ligand>
</feature>
<evidence type="ECO:0000256" key="3">
    <source>
        <dbReference type="ARBA" id="ARBA00022741"/>
    </source>
</evidence>
<feature type="binding site" evidence="9">
    <location>
        <position position="184"/>
    </location>
    <ligand>
        <name>ATP</name>
        <dbReference type="ChEBI" id="CHEBI:30616"/>
    </ligand>
</feature>
<gene>
    <name evidence="9" type="primary">rbsK</name>
    <name evidence="11" type="ORF">A7J15_07970</name>
</gene>
<feature type="binding site" evidence="9">
    <location>
        <begin position="10"/>
        <end position="12"/>
    </location>
    <ligand>
        <name>substrate</name>
    </ligand>
</feature>
<comment type="caution">
    <text evidence="9">Lacks conserved residue(s) required for the propagation of feature annotation.</text>
</comment>
<keyword evidence="4 9" id="KW-0418">Kinase</keyword>
<comment type="cofactor">
    <cofactor evidence="9">
        <name>Mg(2+)</name>
        <dbReference type="ChEBI" id="CHEBI:18420"/>
    </cofactor>
    <text evidence="9">Requires a divalent cation, most likely magnesium in vivo, as an electrophilic catalyst to aid phosphoryl group transfer. It is the chelate of the metal and the nucleotide that is the actual substrate.</text>
</comment>
<feature type="binding site" evidence="9">
    <location>
        <position position="280"/>
    </location>
    <ligand>
        <name>K(+)</name>
        <dbReference type="ChEBI" id="CHEBI:29103"/>
    </ligand>
</feature>
<keyword evidence="8 9" id="KW-0119">Carbohydrate metabolism</keyword>
<dbReference type="GO" id="GO:0019303">
    <property type="term" value="P:D-ribose catabolic process"/>
    <property type="evidence" value="ECO:0007669"/>
    <property type="project" value="UniProtKB-UniRule"/>
</dbReference>
<dbReference type="InterPro" id="IPR011611">
    <property type="entry name" value="PfkB_dom"/>
</dbReference>
<evidence type="ECO:0000256" key="1">
    <source>
        <dbReference type="ARBA" id="ARBA00022679"/>
    </source>
</evidence>
<keyword evidence="12" id="KW-1185">Reference proteome</keyword>
<evidence type="ECO:0000313" key="12">
    <source>
        <dbReference type="Proteomes" id="UP000093355"/>
    </source>
</evidence>
<evidence type="ECO:0000256" key="9">
    <source>
        <dbReference type="HAMAP-Rule" id="MF_01987"/>
    </source>
</evidence>
<dbReference type="HAMAP" id="MF_01987">
    <property type="entry name" value="Ribokinase"/>
    <property type="match status" value="1"/>
</dbReference>
<evidence type="ECO:0000313" key="11">
    <source>
        <dbReference type="EMBL" id="OCG73599.1"/>
    </source>
</evidence>
<dbReference type="Pfam" id="PF00294">
    <property type="entry name" value="PfkB"/>
    <property type="match status" value="1"/>
</dbReference>
<feature type="binding site" evidence="9">
    <location>
        <begin position="38"/>
        <end position="42"/>
    </location>
    <ligand>
        <name>substrate</name>
    </ligand>
</feature>
<dbReference type="EMBL" id="LXMD01000024">
    <property type="protein sequence ID" value="OCG73599.1"/>
    <property type="molecule type" value="Genomic_DNA"/>
</dbReference>
<dbReference type="PANTHER" id="PTHR10584">
    <property type="entry name" value="SUGAR KINASE"/>
    <property type="match status" value="1"/>
</dbReference>
<evidence type="ECO:0000256" key="7">
    <source>
        <dbReference type="ARBA" id="ARBA00022958"/>
    </source>
</evidence>
<feature type="binding site" evidence="9">
    <location>
        <position position="138"/>
    </location>
    <ligand>
        <name>substrate</name>
    </ligand>
</feature>
<dbReference type="UniPathway" id="UPA00916">
    <property type="reaction ID" value="UER00889"/>
</dbReference>
<keyword evidence="1 9" id="KW-0808">Transferase</keyword>
<dbReference type="InterPro" id="IPR029056">
    <property type="entry name" value="Ribokinase-like"/>
</dbReference>
<reference evidence="11 12" key="1">
    <citation type="submission" date="2016-05" db="EMBL/GenBank/DDBJ databases">
        <authorList>
            <person name="Lavstsen T."/>
            <person name="Jespersen J.S."/>
        </authorList>
    </citation>
    <scope>NUCLEOTIDE SEQUENCE [LARGE SCALE GENOMIC DNA]</scope>
    <source>
        <strain evidence="11 12">YLB-01</strain>
    </source>
</reference>
<dbReference type="GO" id="GO:0005829">
    <property type="term" value="C:cytosol"/>
    <property type="evidence" value="ECO:0007669"/>
    <property type="project" value="TreeGrafter"/>
</dbReference>
<comment type="catalytic activity">
    <reaction evidence="9">
        <text>D-ribose + ATP = D-ribose 5-phosphate + ADP + H(+)</text>
        <dbReference type="Rhea" id="RHEA:13697"/>
        <dbReference type="ChEBI" id="CHEBI:15378"/>
        <dbReference type="ChEBI" id="CHEBI:30616"/>
        <dbReference type="ChEBI" id="CHEBI:47013"/>
        <dbReference type="ChEBI" id="CHEBI:78346"/>
        <dbReference type="ChEBI" id="CHEBI:456216"/>
        <dbReference type="EC" id="2.7.1.15"/>
    </reaction>
</comment>
<dbReference type="GO" id="GO:0046872">
    <property type="term" value="F:metal ion binding"/>
    <property type="evidence" value="ECO:0007669"/>
    <property type="project" value="UniProtKB-KW"/>
</dbReference>
<comment type="similarity">
    <text evidence="9">Belongs to the carbohydrate kinase PfkB family. Ribokinase subfamily.</text>
</comment>
<feature type="active site" description="Proton acceptor" evidence="9">
    <location>
        <position position="246"/>
    </location>
</feature>
<comment type="subunit">
    <text evidence="9">Homodimer.</text>
</comment>
<feature type="binding site" evidence="9">
    <location>
        <begin position="214"/>
        <end position="219"/>
    </location>
    <ligand>
        <name>ATP</name>
        <dbReference type="ChEBI" id="CHEBI:30616"/>
    </ligand>
</feature>
<accession>A0A1B9NAH8</accession>
<dbReference type="InterPro" id="IPR002139">
    <property type="entry name" value="Ribo/fructo_kinase"/>
</dbReference>
<comment type="subcellular location">
    <subcellularLocation>
        <location evidence="9">Cytoplasm</location>
    </subcellularLocation>
</comment>
<dbReference type="EC" id="2.7.1.15" evidence="9"/>
<dbReference type="GO" id="GO:0005524">
    <property type="term" value="F:ATP binding"/>
    <property type="evidence" value="ECO:0007669"/>
    <property type="project" value="UniProtKB-UniRule"/>
</dbReference>
<evidence type="ECO:0000256" key="6">
    <source>
        <dbReference type="ARBA" id="ARBA00022842"/>
    </source>
</evidence>
<keyword evidence="7 9" id="KW-0630">Potassium</keyword>
<evidence type="ECO:0000259" key="10">
    <source>
        <dbReference type="Pfam" id="PF00294"/>
    </source>
</evidence>
<evidence type="ECO:0000256" key="4">
    <source>
        <dbReference type="ARBA" id="ARBA00022777"/>
    </source>
</evidence>
<comment type="activity regulation">
    <text evidence="9">Activated by a monovalent cation that binds near, but not in, the active site. The most likely occupant of the site in vivo is potassium. Ion binding induces a conformational change that may alter substrate affinity.</text>
</comment>
<organism evidence="11 12">
    <name type="scientific">Microbacterium sediminis</name>
    <dbReference type="NCBI Taxonomy" id="904291"/>
    <lineage>
        <taxon>Bacteria</taxon>
        <taxon>Bacillati</taxon>
        <taxon>Actinomycetota</taxon>
        <taxon>Actinomycetes</taxon>
        <taxon>Micrococcales</taxon>
        <taxon>Microbacteriaceae</taxon>
        <taxon>Microbacterium</taxon>
    </lineage>
</organism>
<dbReference type="OrthoDB" id="9775849at2"/>
<keyword evidence="6 9" id="KW-0460">Magnesium</keyword>
<dbReference type="GO" id="GO:0004747">
    <property type="term" value="F:ribokinase activity"/>
    <property type="evidence" value="ECO:0007669"/>
    <property type="project" value="UniProtKB-UniRule"/>
</dbReference>
<name>A0A1B9NAH8_9MICO</name>
<feature type="binding site" evidence="9">
    <location>
        <position position="242"/>
    </location>
    <ligand>
        <name>K(+)</name>
        <dbReference type="ChEBI" id="CHEBI:29103"/>
    </ligand>
</feature>
<dbReference type="SUPFAM" id="SSF53613">
    <property type="entry name" value="Ribokinase-like"/>
    <property type="match status" value="1"/>
</dbReference>
<dbReference type="AlphaFoldDB" id="A0A1B9NAH8"/>
<feature type="binding site" evidence="9">
    <location>
        <position position="240"/>
    </location>
    <ligand>
        <name>K(+)</name>
        <dbReference type="ChEBI" id="CHEBI:29103"/>
    </ligand>
</feature>
<dbReference type="RefSeq" id="WP_067026713.1">
    <property type="nucleotide sequence ID" value="NZ_JRNY01000005.1"/>
</dbReference>
<protein>
    <recommendedName>
        <fullName evidence="9">Ribokinase</fullName>
        <shortName evidence="9">RK</shortName>
        <ecNumber evidence="9">2.7.1.15</ecNumber>
    </recommendedName>
</protein>
<dbReference type="PRINTS" id="PR00990">
    <property type="entry name" value="RIBOKINASE"/>
</dbReference>
<evidence type="ECO:0000256" key="2">
    <source>
        <dbReference type="ARBA" id="ARBA00022723"/>
    </source>
</evidence>
<evidence type="ECO:0000256" key="8">
    <source>
        <dbReference type="ARBA" id="ARBA00023277"/>
    </source>
</evidence>
<dbReference type="InterPro" id="IPR011877">
    <property type="entry name" value="Ribokinase"/>
</dbReference>
<dbReference type="STRING" id="904291.A7J15_07970"/>